<sequence length="291" mass="33767">MFYLQNERVLIIGYKVKDLKSLKSLISISALVKLVWLMSTIGQIVTIARQNNLSDKDIQQLHSVKYYSRVLAIDKDLQKLSFIQAIGSVLPIYKLLLANSHCEEERIFILHEKILDVLSRISSISYLLKDSNFFIDKQSFESHLVGLALQVRNRTQAFPIYRTSNLAFKVDLLEVDLELILDSVIFFVQRLGVTNFYSRFYMELVLSDLISSRRLLDTKLVTKEILLSCIPLLIKDLLLNFDSSQKLINLKFYDLFCFENGEELVLLEQLVNKKLFFIERSSIVKNIKSQI</sequence>
<dbReference type="EMBL" id="HE605038">
    <property type="protein sequence ID" value="CCE26493.1"/>
    <property type="molecule type" value="Genomic_DNA"/>
</dbReference>
<evidence type="ECO:0000313" key="1">
    <source>
        <dbReference type="EMBL" id="CCE26493.1"/>
    </source>
</evidence>
<organism evidence="1">
    <name type="scientific">Eutreptiella gymnastica</name>
    <dbReference type="NCBI Taxonomy" id="73025"/>
    <lineage>
        <taxon>Eukaryota</taxon>
        <taxon>Discoba</taxon>
        <taxon>Euglenozoa</taxon>
        <taxon>Euglenida</taxon>
        <taxon>Spirocuta</taxon>
        <taxon>Euglenophyceae</taxon>
        <taxon>Eutreptiales</taxon>
        <taxon>Eutreptiaceae</taxon>
        <taxon>Eutreptiella</taxon>
    </lineage>
</organism>
<dbReference type="RefSeq" id="YP_006234205.1">
    <property type="nucleotide sequence ID" value="NC_017754.2"/>
</dbReference>
<keyword evidence="1" id="KW-0934">Plastid</keyword>
<dbReference type="GeneID" id="12354976"/>
<dbReference type="AlphaFoldDB" id="I0J3M0"/>
<proteinExistence type="predicted"/>
<accession>I0J3M0</accession>
<geneLocation type="plastid" evidence="1"/>
<gene>
    <name evidence="1" type="primary">orf291</name>
</gene>
<protein>
    <submittedName>
        <fullName evidence="1">Uncharacterized protein</fullName>
    </submittedName>
</protein>
<name>I0J3M0_9EUGL</name>
<reference evidence="1" key="1">
    <citation type="journal article" date="2012" name="PLoS ONE">
        <title>The plastid genome of eutreptiella provides a window into the process of secondary endosymbiosis of plastid in euglenids.</title>
        <authorList>
            <person name="Hrda S."/>
            <person name="Fousek J."/>
            <person name="Szabova J."/>
            <person name="Hampl V."/>
            <person name="Vlcek C."/>
        </authorList>
    </citation>
    <scope>NUCLEOTIDE SEQUENCE</scope>
    <source>
        <strain evidence="1">K-0333</strain>
    </source>
</reference>